<reference evidence="1 2" key="1">
    <citation type="submission" date="2018-09" db="EMBL/GenBank/DDBJ databases">
        <title>Genomic investigation of the strawberry pathogen Phytophthora fragariae indicates pathogenicity is determined by transcriptional variation in three key races.</title>
        <authorList>
            <person name="Adams T.M."/>
            <person name="Armitage A.D."/>
            <person name="Sobczyk M.K."/>
            <person name="Bates H.J."/>
            <person name="Dunwell J.M."/>
            <person name="Nellist C.F."/>
            <person name="Harrison R.J."/>
        </authorList>
    </citation>
    <scope>NUCLEOTIDE SEQUENCE [LARGE SCALE GENOMIC DNA]</scope>
    <source>
        <strain evidence="1 2">NOV-77</strain>
    </source>
</reference>
<dbReference type="Proteomes" id="UP000486351">
    <property type="component" value="Unassembled WGS sequence"/>
</dbReference>
<dbReference type="AlphaFoldDB" id="A0A6G0QNF2"/>
<organism evidence="1 2">
    <name type="scientific">Phytophthora fragariae</name>
    <dbReference type="NCBI Taxonomy" id="53985"/>
    <lineage>
        <taxon>Eukaryota</taxon>
        <taxon>Sar</taxon>
        <taxon>Stramenopiles</taxon>
        <taxon>Oomycota</taxon>
        <taxon>Peronosporomycetes</taxon>
        <taxon>Peronosporales</taxon>
        <taxon>Peronosporaceae</taxon>
        <taxon>Phytophthora</taxon>
    </lineage>
</organism>
<name>A0A6G0QNF2_9STRA</name>
<sequence length="425" mass="48137">MAMHHAAALVENGFAAALEVFPHPEQPAHAILSSTTNAEAKIGGNGVSRGLSAPWADAAKPIRQIHGHESCDCVHPLQPRNLLADIDQTQHDEVSDDSSDSETFDALTPSVDYESWSADQVRKECTRRGLKLKASMKKGERIDVLRRQDVARATYDGILLGDEGESASTNAVTKWAKHCWYRLLNILFSDEFSTRFSQSGDMASRAELDSKSVNDRSRFWQEVRAAFVQQYPRTHERNLLLFEDDMFAGADPSVTRSHSASKLLKMSKEVIKNYFIAEQKFTTSGQNEDEFWKFVDKRGAVLYMRKWLTLKPDLINFVKAEKTPSKQKQHKSNEHAEKMVSVVMTYVADRCIELERLSSSTQLQERSQILAILGDIRRQLGEIDREIANATGETAKRLEEDRTILLVERQTWIDKIHCSTTQHNS</sequence>
<comment type="caution">
    <text evidence="1">The sequence shown here is derived from an EMBL/GenBank/DDBJ whole genome shotgun (WGS) entry which is preliminary data.</text>
</comment>
<evidence type="ECO:0000313" key="2">
    <source>
        <dbReference type="Proteomes" id="UP000486351"/>
    </source>
</evidence>
<dbReference type="EMBL" id="QXFY01002565">
    <property type="protein sequence ID" value="KAE9295499.1"/>
    <property type="molecule type" value="Genomic_DNA"/>
</dbReference>
<proteinExistence type="predicted"/>
<gene>
    <name evidence="1" type="ORF">PF008_g24247</name>
</gene>
<accession>A0A6G0QNF2</accession>
<evidence type="ECO:0000313" key="1">
    <source>
        <dbReference type="EMBL" id="KAE9295499.1"/>
    </source>
</evidence>
<protein>
    <submittedName>
        <fullName evidence="1">Uncharacterized protein</fullName>
    </submittedName>
</protein>